<dbReference type="SUPFAM" id="SSF158682">
    <property type="entry name" value="TerB-like"/>
    <property type="match status" value="1"/>
</dbReference>
<dbReference type="Gene3D" id="1.10.287.110">
    <property type="entry name" value="DnaJ domain"/>
    <property type="match status" value="1"/>
</dbReference>
<dbReference type="CDD" id="cd07316">
    <property type="entry name" value="terB_like_DjlA"/>
    <property type="match status" value="1"/>
</dbReference>
<dbReference type="KEGG" id="cha:CHAB381_0668"/>
<dbReference type="AlphaFoldDB" id="A7I158"/>
<dbReference type="STRING" id="360107.CHAB381_0668"/>
<organism evidence="3 4">
    <name type="scientific">Campylobacter hominis (strain ATCC BAA-381 / DSM 21671 / CCUG 45161 / LMG 19568 / NCTC 13146 / CH001A)</name>
    <dbReference type="NCBI Taxonomy" id="360107"/>
    <lineage>
        <taxon>Bacteria</taxon>
        <taxon>Pseudomonadati</taxon>
        <taxon>Campylobacterota</taxon>
        <taxon>Epsilonproteobacteria</taxon>
        <taxon>Campylobacterales</taxon>
        <taxon>Campylobacteraceae</taxon>
        <taxon>Campylobacter</taxon>
    </lineage>
</organism>
<dbReference type="eggNOG" id="COG1076">
    <property type="taxonomic scope" value="Bacteria"/>
</dbReference>
<dbReference type="Gene3D" id="1.10.3680.10">
    <property type="entry name" value="TerB-like"/>
    <property type="match status" value="1"/>
</dbReference>
<dbReference type="InterPro" id="IPR036869">
    <property type="entry name" value="J_dom_sf"/>
</dbReference>
<dbReference type="PROSITE" id="PS50076">
    <property type="entry name" value="DNAJ_2"/>
    <property type="match status" value="1"/>
</dbReference>
<dbReference type="SUPFAM" id="SSF46565">
    <property type="entry name" value="Chaperone J-domain"/>
    <property type="match status" value="1"/>
</dbReference>
<proteinExistence type="predicted"/>
<dbReference type="Pfam" id="PF05099">
    <property type="entry name" value="TerB"/>
    <property type="match status" value="1"/>
</dbReference>
<evidence type="ECO:0000313" key="3">
    <source>
        <dbReference type="EMBL" id="ABS51463.1"/>
    </source>
</evidence>
<dbReference type="PANTHER" id="PTHR24074">
    <property type="entry name" value="CO-CHAPERONE PROTEIN DJLA"/>
    <property type="match status" value="1"/>
</dbReference>
<dbReference type="InterPro" id="IPR007791">
    <property type="entry name" value="DjlA_N"/>
</dbReference>
<dbReference type="PRINTS" id="PR00625">
    <property type="entry name" value="JDOMAIN"/>
</dbReference>
<name>A7I158_CAMHC</name>
<keyword evidence="1" id="KW-0175">Coiled coil</keyword>
<dbReference type="HOGENOM" id="CLU_066221_3_0_7"/>
<dbReference type="Pfam" id="PF00226">
    <property type="entry name" value="DnaJ"/>
    <property type="match status" value="1"/>
</dbReference>
<dbReference type="InterPro" id="IPR029024">
    <property type="entry name" value="TerB-like"/>
</dbReference>
<accession>A7I158</accession>
<dbReference type="Proteomes" id="UP000002407">
    <property type="component" value="Chromosome"/>
</dbReference>
<keyword evidence="4" id="KW-1185">Reference proteome</keyword>
<evidence type="ECO:0000256" key="1">
    <source>
        <dbReference type="SAM" id="Coils"/>
    </source>
</evidence>
<dbReference type="InterPro" id="IPR050817">
    <property type="entry name" value="DjlA_DnaK_co-chaperone"/>
</dbReference>
<evidence type="ECO:0000313" key="4">
    <source>
        <dbReference type="Proteomes" id="UP000002407"/>
    </source>
</evidence>
<dbReference type="CDD" id="cd06257">
    <property type="entry name" value="DnaJ"/>
    <property type="match status" value="1"/>
</dbReference>
<sequence length="265" mass="30799">MHFIVFLILCFIFYSAVSGFLQSLAKNGNFDKKNYENLNFNEAKFIIALVAKVAKSDGRINHEEADLISALLDDLISHFGGGKTERDALKEIFNFEKTSNNKAFNIAFEYQKSCKISQSRKLEILNFLFNLAYVDGEFSSAEREILNEICDGFEFNEILKREIFDRFEIFFRARNFGNFGYEKHYENSNGYDDYKSHQKSPYEILGVSENADFNEIKAKYRELVKKYHPDILMGKGASEQTIQEATKKLQEINEAYEILKEKYGK</sequence>
<dbReference type="InterPro" id="IPR001623">
    <property type="entry name" value="DnaJ_domain"/>
</dbReference>
<dbReference type="EMBL" id="CP000776">
    <property type="protein sequence ID" value="ABS51463.1"/>
    <property type="molecule type" value="Genomic_DNA"/>
</dbReference>
<dbReference type="RefSeq" id="WP_012108536.1">
    <property type="nucleotide sequence ID" value="NC_009714.1"/>
</dbReference>
<feature type="coiled-coil region" evidence="1">
    <location>
        <begin position="235"/>
        <end position="262"/>
    </location>
</feature>
<dbReference type="OrthoDB" id="9779889at2"/>
<reference evidence="4" key="1">
    <citation type="submission" date="2007-07" db="EMBL/GenBank/DDBJ databases">
        <title>Complete genome sequence of Campylobacter hominis ATCC BAA-381, a commensal isolated from the human gastrointestinal tract.</title>
        <authorList>
            <person name="Fouts D.E."/>
            <person name="Mongodin E.F."/>
            <person name="Puiu D."/>
            <person name="Sebastian Y."/>
            <person name="Miller W.G."/>
            <person name="Mandrell R.E."/>
            <person name="Nelson K.E."/>
        </authorList>
    </citation>
    <scope>NUCLEOTIDE SEQUENCE [LARGE SCALE GENOMIC DNA]</scope>
    <source>
        <strain evidence="4">ATCC BAA-381 / LMG 19568 / NCTC 13146 / CH001A</strain>
    </source>
</reference>
<feature type="domain" description="J" evidence="2">
    <location>
        <begin position="200"/>
        <end position="265"/>
    </location>
</feature>
<gene>
    <name evidence="3" type="ordered locus">CHAB381_0668</name>
</gene>
<dbReference type="SMART" id="SM00271">
    <property type="entry name" value="DnaJ"/>
    <property type="match status" value="1"/>
</dbReference>
<evidence type="ECO:0000259" key="2">
    <source>
        <dbReference type="PROSITE" id="PS50076"/>
    </source>
</evidence>
<protein>
    <submittedName>
        <fullName evidence="3">DnaJ domain protein</fullName>
    </submittedName>
</protein>